<protein>
    <submittedName>
        <fullName evidence="1">Uncharacterized protein</fullName>
    </submittedName>
</protein>
<accession>A0A974HFB5</accession>
<name>A0A974HFB5_XENLA</name>
<sequence>MNPPPLAPQSSSSNKQSKAACCMLFICCTICQHHNSLSLHKTITLKQKVYMEIKEHLLLKVPKYHISASQLQSIELCSLHRLTVCSAVDISLAFNKQPCKSRRFLSLCSSFCFWDVQFFSCM</sequence>
<evidence type="ECO:0000313" key="2">
    <source>
        <dbReference type="Proteomes" id="UP000694892"/>
    </source>
</evidence>
<dbReference type="Proteomes" id="UP000694892">
    <property type="component" value="Chromosome 6L"/>
</dbReference>
<dbReference type="AlphaFoldDB" id="A0A974HFB5"/>
<gene>
    <name evidence="1" type="ORF">XELAEV_18031047mg</name>
</gene>
<evidence type="ECO:0000313" key="1">
    <source>
        <dbReference type="EMBL" id="OCT75860.1"/>
    </source>
</evidence>
<dbReference type="EMBL" id="CM004476">
    <property type="protein sequence ID" value="OCT75860.1"/>
    <property type="molecule type" value="Genomic_DNA"/>
</dbReference>
<reference evidence="2" key="1">
    <citation type="journal article" date="2016" name="Nature">
        <title>Genome evolution in the allotetraploid frog Xenopus laevis.</title>
        <authorList>
            <person name="Session A.M."/>
            <person name="Uno Y."/>
            <person name="Kwon T."/>
            <person name="Chapman J.A."/>
            <person name="Toyoda A."/>
            <person name="Takahashi S."/>
            <person name="Fukui A."/>
            <person name="Hikosaka A."/>
            <person name="Suzuki A."/>
            <person name="Kondo M."/>
            <person name="van Heeringen S.J."/>
            <person name="Quigley I."/>
            <person name="Heinz S."/>
            <person name="Ogino H."/>
            <person name="Ochi H."/>
            <person name="Hellsten U."/>
            <person name="Lyons J.B."/>
            <person name="Simakov O."/>
            <person name="Putnam N."/>
            <person name="Stites J."/>
            <person name="Kuroki Y."/>
            <person name="Tanaka T."/>
            <person name="Michiue T."/>
            <person name="Watanabe M."/>
            <person name="Bogdanovic O."/>
            <person name="Lister R."/>
            <person name="Georgiou G."/>
            <person name="Paranjpe S.S."/>
            <person name="van Kruijsbergen I."/>
            <person name="Shu S."/>
            <person name="Carlson J."/>
            <person name="Kinoshita T."/>
            <person name="Ohta Y."/>
            <person name="Mawaribuchi S."/>
            <person name="Jenkins J."/>
            <person name="Grimwood J."/>
            <person name="Schmutz J."/>
            <person name="Mitros T."/>
            <person name="Mozaffari S.V."/>
            <person name="Suzuki Y."/>
            <person name="Haramoto Y."/>
            <person name="Yamamoto T.S."/>
            <person name="Takagi C."/>
            <person name="Heald R."/>
            <person name="Miller K."/>
            <person name="Haudenschild C."/>
            <person name="Kitzman J."/>
            <person name="Nakayama T."/>
            <person name="Izutsu Y."/>
            <person name="Robert J."/>
            <person name="Fortriede J."/>
            <person name="Burns K."/>
            <person name="Lotay V."/>
            <person name="Karimi K."/>
            <person name="Yasuoka Y."/>
            <person name="Dichmann D.S."/>
            <person name="Flajnik M.F."/>
            <person name="Houston D.W."/>
            <person name="Shendure J."/>
            <person name="DuPasquier L."/>
            <person name="Vize P.D."/>
            <person name="Zorn A.M."/>
            <person name="Ito M."/>
            <person name="Marcotte E.M."/>
            <person name="Wallingford J.B."/>
            <person name="Ito Y."/>
            <person name="Asashima M."/>
            <person name="Ueno N."/>
            <person name="Matsuda Y."/>
            <person name="Veenstra G.J."/>
            <person name="Fujiyama A."/>
            <person name="Harland R.M."/>
            <person name="Taira M."/>
            <person name="Rokhsar D.S."/>
        </authorList>
    </citation>
    <scope>NUCLEOTIDE SEQUENCE [LARGE SCALE GENOMIC DNA]</scope>
    <source>
        <strain evidence="2">J</strain>
    </source>
</reference>
<proteinExistence type="predicted"/>
<organism evidence="1 2">
    <name type="scientific">Xenopus laevis</name>
    <name type="common">African clawed frog</name>
    <dbReference type="NCBI Taxonomy" id="8355"/>
    <lineage>
        <taxon>Eukaryota</taxon>
        <taxon>Metazoa</taxon>
        <taxon>Chordata</taxon>
        <taxon>Craniata</taxon>
        <taxon>Vertebrata</taxon>
        <taxon>Euteleostomi</taxon>
        <taxon>Amphibia</taxon>
        <taxon>Batrachia</taxon>
        <taxon>Anura</taxon>
        <taxon>Pipoidea</taxon>
        <taxon>Pipidae</taxon>
        <taxon>Xenopodinae</taxon>
        <taxon>Xenopus</taxon>
        <taxon>Xenopus</taxon>
    </lineage>
</organism>